<comment type="caution">
    <text evidence="1">The sequence shown here is derived from an EMBL/GenBank/DDBJ whole genome shotgun (WGS) entry which is preliminary data.</text>
</comment>
<dbReference type="Proteomes" id="UP001358586">
    <property type="component" value="Chromosome 4"/>
</dbReference>
<proteinExistence type="predicted"/>
<sequence length="73" mass="7824">MACGIRFDMPPRRVNVRASAEEDGTSSIPPMLLLRVNIPDEGVVPLMEAMIGVFQRIVGDNPATAPANHAPVN</sequence>
<gene>
    <name evidence="1" type="ORF">PVK06_011220</name>
</gene>
<accession>A0ABR0Q8L5</accession>
<protein>
    <submittedName>
        <fullName evidence="1">Uncharacterized protein</fullName>
    </submittedName>
</protein>
<evidence type="ECO:0000313" key="2">
    <source>
        <dbReference type="Proteomes" id="UP001358586"/>
    </source>
</evidence>
<reference evidence="1 2" key="1">
    <citation type="submission" date="2023-03" db="EMBL/GenBank/DDBJ databases">
        <title>WGS of Gossypium arboreum.</title>
        <authorList>
            <person name="Yu D."/>
        </authorList>
    </citation>
    <scope>NUCLEOTIDE SEQUENCE [LARGE SCALE GENOMIC DNA]</scope>
    <source>
        <tissue evidence="1">Leaf</tissue>
    </source>
</reference>
<dbReference type="EMBL" id="JARKNE010000004">
    <property type="protein sequence ID" value="KAK5835529.1"/>
    <property type="molecule type" value="Genomic_DNA"/>
</dbReference>
<evidence type="ECO:0000313" key="1">
    <source>
        <dbReference type="EMBL" id="KAK5835529.1"/>
    </source>
</evidence>
<organism evidence="1 2">
    <name type="scientific">Gossypium arboreum</name>
    <name type="common">Tree cotton</name>
    <name type="synonym">Gossypium nanking</name>
    <dbReference type="NCBI Taxonomy" id="29729"/>
    <lineage>
        <taxon>Eukaryota</taxon>
        <taxon>Viridiplantae</taxon>
        <taxon>Streptophyta</taxon>
        <taxon>Embryophyta</taxon>
        <taxon>Tracheophyta</taxon>
        <taxon>Spermatophyta</taxon>
        <taxon>Magnoliopsida</taxon>
        <taxon>eudicotyledons</taxon>
        <taxon>Gunneridae</taxon>
        <taxon>Pentapetalae</taxon>
        <taxon>rosids</taxon>
        <taxon>malvids</taxon>
        <taxon>Malvales</taxon>
        <taxon>Malvaceae</taxon>
        <taxon>Malvoideae</taxon>
        <taxon>Gossypium</taxon>
    </lineage>
</organism>
<keyword evidence="2" id="KW-1185">Reference proteome</keyword>
<name>A0ABR0Q8L5_GOSAR</name>